<name>A0ABN3KEC8_9ACTN</name>
<feature type="compositionally biased region" description="Polar residues" evidence="1">
    <location>
        <begin position="1"/>
        <end position="12"/>
    </location>
</feature>
<dbReference type="Proteomes" id="UP001501638">
    <property type="component" value="Unassembled WGS sequence"/>
</dbReference>
<proteinExistence type="predicted"/>
<evidence type="ECO:0000256" key="1">
    <source>
        <dbReference type="SAM" id="MobiDB-lite"/>
    </source>
</evidence>
<reference evidence="2 3" key="1">
    <citation type="journal article" date="2019" name="Int. J. Syst. Evol. Microbiol.">
        <title>The Global Catalogue of Microorganisms (GCM) 10K type strain sequencing project: providing services to taxonomists for standard genome sequencing and annotation.</title>
        <authorList>
            <consortium name="The Broad Institute Genomics Platform"/>
            <consortium name="The Broad Institute Genome Sequencing Center for Infectious Disease"/>
            <person name="Wu L."/>
            <person name="Ma J."/>
        </authorList>
    </citation>
    <scope>NUCLEOTIDE SEQUENCE [LARGE SCALE GENOMIC DNA]</scope>
    <source>
        <strain evidence="2 3">JCM 6305</strain>
    </source>
</reference>
<protein>
    <submittedName>
        <fullName evidence="2">Uncharacterized protein</fullName>
    </submittedName>
</protein>
<accession>A0ABN3KEC8</accession>
<dbReference type="EMBL" id="BAAASZ010000031">
    <property type="protein sequence ID" value="GAA2457199.1"/>
    <property type="molecule type" value="Genomic_DNA"/>
</dbReference>
<comment type="caution">
    <text evidence="2">The sequence shown here is derived from an EMBL/GenBank/DDBJ whole genome shotgun (WGS) entry which is preliminary data.</text>
</comment>
<sequence length="107" mass="11809">MSTACRGETTTPPRGRPAKQKAEKQMANQQPTERLVIALHRNLGGALQLQLAQLDADGNGHGYRLHGPKYLANSTTVFERDLTKRDAQEIRQMLDAVFPPTDTPDDA</sequence>
<keyword evidence="3" id="KW-1185">Reference proteome</keyword>
<gene>
    <name evidence="2" type="ORF">GCM10010405_46570</name>
</gene>
<feature type="region of interest" description="Disordered" evidence="1">
    <location>
        <begin position="1"/>
        <end position="31"/>
    </location>
</feature>
<evidence type="ECO:0000313" key="3">
    <source>
        <dbReference type="Proteomes" id="UP001501638"/>
    </source>
</evidence>
<evidence type="ECO:0000313" key="2">
    <source>
        <dbReference type="EMBL" id="GAA2457199.1"/>
    </source>
</evidence>
<organism evidence="2 3">
    <name type="scientific">Streptomyces macrosporus</name>
    <dbReference type="NCBI Taxonomy" id="44032"/>
    <lineage>
        <taxon>Bacteria</taxon>
        <taxon>Bacillati</taxon>
        <taxon>Actinomycetota</taxon>
        <taxon>Actinomycetes</taxon>
        <taxon>Kitasatosporales</taxon>
        <taxon>Streptomycetaceae</taxon>
        <taxon>Streptomyces</taxon>
    </lineage>
</organism>